<proteinExistence type="predicted"/>
<reference evidence="2 3" key="1">
    <citation type="submission" date="2009-11" db="EMBL/GenBank/DDBJ databases">
        <title>Annotation of Allomyces macrogynus ATCC 38327.</title>
        <authorList>
            <consortium name="The Broad Institute Genome Sequencing Platform"/>
            <person name="Russ C."/>
            <person name="Cuomo C."/>
            <person name="Burger G."/>
            <person name="Gray M.W."/>
            <person name="Holland P.W.H."/>
            <person name="King N."/>
            <person name="Lang F.B.F."/>
            <person name="Roger A.J."/>
            <person name="Ruiz-Trillo I."/>
            <person name="Young S.K."/>
            <person name="Zeng Q."/>
            <person name="Gargeya S."/>
            <person name="Fitzgerald M."/>
            <person name="Haas B."/>
            <person name="Abouelleil A."/>
            <person name="Alvarado L."/>
            <person name="Arachchi H.M."/>
            <person name="Berlin A."/>
            <person name="Chapman S.B."/>
            <person name="Gearin G."/>
            <person name="Goldberg J."/>
            <person name="Griggs A."/>
            <person name="Gujja S."/>
            <person name="Hansen M."/>
            <person name="Heiman D."/>
            <person name="Howarth C."/>
            <person name="Larimer J."/>
            <person name="Lui A."/>
            <person name="MacDonald P.J.P."/>
            <person name="McCowen C."/>
            <person name="Montmayeur A."/>
            <person name="Murphy C."/>
            <person name="Neiman D."/>
            <person name="Pearson M."/>
            <person name="Priest M."/>
            <person name="Roberts A."/>
            <person name="Saif S."/>
            <person name="Shea T."/>
            <person name="Sisk P."/>
            <person name="Stolte C."/>
            <person name="Sykes S."/>
            <person name="Wortman J."/>
            <person name="Nusbaum C."/>
            <person name="Birren B."/>
        </authorList>
    </citation>
    <scope>NUCLEOTIDE SEQUENCE [LARGE SCALE GENOMIC DNA]</scope>
    <source>
        <strain evidence="2 3">ATCC 38327</strain>
    </source>
</reference>
<dbReference type="Proteomes" id="UP000054350">
    <property type="component" value="Unassembled WGS sequence"/>
</dbReference>
<dbReference type="VEuPathDB" id="FungiDB:AMAG_16890"/>
<protein>
    <recommendedName>
        <fullName evidence="4">Pentatricopeptide repeat domain-containing protein</fullName>
    </recommendedName>
</protein>
<dbReference type="EMBL" id="GG745379">
    <property type="protein sequence ID" value="KNE72407.1"/>
    <property type="molecule type" value="Genomic_DNA"/>
</dbReference>
<name>A0A0L0TCC9_ALLM3</name>
<evidence type="ECO:0008006" key="4">
    <source>
        <dbReference type="Google" id="ProtNLM"/>
    </source>
</evidence>
<evidence type="ECO:0000313" key="2">
    <source>
        <dbReference type="EMBL" id="KNE72407.1"/>
    </source>
</evidence>
<evidence type="ECO:0000313" key="3">
    <source>
        <dbReference type="Proteomes" id="UP000054350"/>
    </source>
</evidence>
<dbReference type="AlphaFoldDB" id="A0A0L0TCC9"/>
<evidence type="ECO:0000256" key="1">
    <source>
        <dbReference type="SAM" id="MobiDB-lite"/>
    </source>
</evidence>
<reference evidence="3" key="2">
    <citation type="submission" date="2009-11" db="EMBL/GenBank/DDBJ databases">
        <title>The Genome Sequence of Allomyces macrogynus strain ATCC 38327.</title>
        <authorList>
            <consortium name="The Broad Institute Genome Sequencing Platform"/>
            <person name="Russ C."/>
            <person name="Cuomo C."/>
            <person name="Shea T."/>
            <person name="Young S.K."/>
            <person name="Zeng Q."/>
            <person name="Koehrsen M."/>
            <person name="Haas B."/>
            <person name="Borodovsky M."/>
            <person name="Guigo R."/>
            <person name="Alvarado L."/>
            <person name="Berlin A."/>
            <person name="Borenstein D."/>
            <person name="Chen Z."/>
            <person name="Engels R."/>
            <person name="Freedman E."/>
            <person name="Gellesch M."/>
            <person name="Goldberg J."/>
            <person name="Griggs A."/>
            <person name="Gujja S."/>
            <person name="Heiman D."/>
            <person name="Hepburn T."/>
            <person name="Howarth C."/>
            <person name="Jen D."/>
            <person name="Larson L."/>
            <person name="Lewis B."/>
            <person name="Mehta T."/>
            <person name="Park D."/>
            <person name="Pearson M."/>
            <person name="Roberts A."/>
            <person name="Saif S."/>
            <person name="Shenoy N."/>
            <person name="Sisk P."/>
            <person name="Stolte C."/>
            <person name="Sykes S."/>
            <person name="Walk T."/>
            <person name="White J."/>
            <person name="Yandava C."/>
            <person name="Burger G."/>
            <person name="Gray M.W."/>
            <person name="Holland P.W.H."/>
            <person name="King N."/>
            <person name="Lang F.B.F."/>
            <person name="Roger A.J."/>
            <person name="Ruiz-Trillo I."/>
            <person name="Lander E."/>
            <person name="Nusbaum C."/>
        </authorList>
    </citation>
    <scope>NUCLEOTIDE SEQUENCE [LARGE SCALE GENOMIC DNA]</scope>
    <source>
        <strain evidence="3">ATCC 38327</strain>
    </source>
</reference>
<feature type="region of interest" description="Disordered" evidence="1">
    <location>
        <begin position="41"/>
        <end position="73"/>
    </location>
</feature>
<sequence length="797" mass="89147">MCNQLIRLARTSAHAVLAMPLRRLHASHRLLTTSASRLAAAATERRVPRPVDSRRRSSVASNLHAKVSNVPPRLASTPAAHAHLDPNMIWSPLVTALREKNPARALSAVEKIPFDELALSRPPRRARLGRSSAITNHDEGLDEVARLLDDVPSVKKDSRQAWNAMLVALLNGLLRTRGKSDSLPHASKPWILVGRLAWAVAARKATVALDPLQQLVDMIVPVTPKVPNQTLESLLMAHAKAGGMERLQETERMYREFVATNRVTLKMSGIVANLLADAAAHPDAPTDGRWGKDRVAAVRAIMDDAVRLGFIPSPFANDFLNGSLIRAATWQNGPLAAAQVTMVMADEGASLSGKTLSSLVMKLVEIQCFDQANELLALVDPQSNERFPFSVYVHVLCATRKYQEAIDLVGPRLEKVPRADHDWQLYTAHFEVLYALGQFQLMFDLHDDVIQSGMPLGPRYYLNLIVQTTRLGQPALDRALAYAEEMIQLGFPLDTATVLKLRREVVLHNDKIAKSRLEALLAAHGGAGTLSHGQRRYSEKVGVVLFACRRADTRDRDQKLLRARANLEALTQVGTCPPRLARRWWGQFMETLTFVYRDDPARLFCELRSAHVRLFSDPSRRDYIERHEAIFYLTQIMKPLSYARRLDLVLALWDTCILRLPSRNEALVQDPVWQMRIPGVPTPNMPLMCIVLDTVGRFGDLATLLDVEATLLKRIDGRTWPADENLFTTLIEAHFRLKDPSGARRILLDVLPRSHFDSEAKLRDTFVSQARLHGFSVLLKDHAVRSAIYSGPWPTPR</sequence>
<feature type="compositionally biased region" description="Basic and acidic residues" evidence="1">
    <location>
        <begin position="43"/>
        <end position="55"/>
    </location>
</feature>
<gene>
    <name evidence="2" type="ORF">AMAG_16890</name>
</gene>
<keyword evidence="3" id="KW-1185">Reference proteome</keyword>
<accession>A0A0L0TCC9</accession>
<organism evidence="2 3">
    <name type="scientific">Allomyces macrogynus (strain ATCC 38327)</name>
    <name type="common">Allomyces javanicus var. macrogynus</name>
    <dbReference type="NCBI Taxonomy" id="578462"/>
    <lineage>
        <taxon>Eukaryota</taxon>
        <taxon>Fungi</taxon>
        <taxon>Fungi incertae sedis</taxon>
        <taxon>Blastocladiomycota</taxon>
        <taxon>Blastocladiomycetes</taxon>
        <taxon>Blastocladiales</taxon>
        <taxon>Blastocladiaceae</taxon>
        <taxon>Allomyces</taxon>
    </lineage>
</organism>